<dbReference type="InterPro" id="IPR054261">
    <property type="entry name" value="DUF6992"/>
</dbReference>
<organism evidence="3">
    <name type="scientific">uncultured Cytophagales bacterium</name>
    <dbReference type="NCBI Taxonomy" id="158755"/>
    <lineage>
        <taxon>Bacteria</taxon>
        <taxon>Pseudomonadati</taxon>
        <taxon>Bacteroidota</taxon>
        <taxon>Sphingobacteriia</taxon>
        <taxon>Sphingobacteriales</taxon>
        <taxon>environmental samples</taxon>
    </lineage>
</organism>
<keyword evidence="2" id="KW-0732">Signal</keyword>
<feature type="transmembrane region" description="Helical" evidence="1">
    <location>
        <begin position="178"/>
        <end position="197"/>
    </location>
</feature>
<name>A0A6J4JUG4_9SPHI</name>
<gene>
    <name evidence="3" type="ORF">AVDCRST_MAG56-4306</name>
</gene>
<evidence type="ECO:0000313" key="3">
    <source>
        <dbReference type="EMBL" id="CAA9287905.1"/>
    </source>
</evidence>
<evidence type="ECO:0000256" key="1">
    <source>
        <dbReference type="SAM" id="Phobius"/>
    </source>
</evidence>
<proteinExistence type="predicted"/>
<feature type="transmembrane region" description="Helical" evidence="1">
    <location>
        <begin position="40"/>
        <end position="63"/>
    </location>
</feature>
<feature type="transmembrane region" description="Helical" evidence="1">
    <location>
        <begin position="154"/>
        <end position="172"/>
    </location>
</feature>
<dbReference type="AlphaFoldDB" id="A0A6J4JUG4"/>
<feature type="transmembrane region" description="Helical" evidence="1">
    <location>
        <begin position="75"/>
        <end position="92"/>
    </location>
</feature>
<dbReference type="Pfam" id="PF22503">
    <property type="entry name" value="DUF6992"/>
    <property type="match status" value="1"/>
</dbReference>
<feature type="chain" id="PRO_5027006127" evidence="2">
    <location>
        <begin position="21"/>
        <end position="199"/>
    </location>
</feature>
<sequence length="199" mass="21502">MARRSVFTLLLLLLGTGAIAQVSSSPLLSFNEKQIRIKRIGMLTLGGWAVGNMAVSGVSAFNAGGSNRHFHQMNVYWNVVNLALAGFGYYGASKADPAGMDLAKTLKDYYGTEKTLLFNAGLDVGYILGGLYLTERAKNAEKGRDRLKGFGQSVMLQGGFLLLFDTAFYLVLQRQEGGLTNLLSGLTFTGNAVAWVVQF</sequence>
<feature type="signal peptide" evidence="2">
    <location>
        <begin position="1"/>
        <end position="20"/>
    </location>
</feature>
<protein>
    <submittedName>
        <fullName evidence="3">Uncharacterized protein</fullName>
    </submittedName>
</protein>
<accession>A0A6J4JUG4</accession>
<keyword evidence="1" id="KW-0812">Transmembrane</keyword>
<dbReference type="EMBL" id="CADCTQ010000361">
    <property type="protein sequence ID" value="CAA9287905.1"/>
    <property type="molecule type" value="Genomic_DNA"/>
</dbReference>
<keyword evidence="1" id="KW-0472">Membrane</keyword>
<reference evidence="3" key="1">
    <citation type="submission" date="2020-02" db="EMBL/GenBank/DDBJ databases">
        <authorList>
            <person name="Meier V. D."/>
        </authorList>
    </citation>
    <scope>NUCLEOTIDE SEQUENCE</scope>
    <source>
        <strain evidence="3">AVDCRST_MAG56</strain>
    </source>
</reference>
<keyword evidence="1" id="KW-1133">Transmembrane helix</keyword>
<evidence type="ECO:0000256" key="2">
    <source>
        <dbReference type="SAM" id="SignalP"/>
    </source>
</evidence>